<dbReference type="GO" id="GO:0006883">
    <property type="term" value="P:intracellular sodium ion homeostasis"/>
    <property type="evidence" value="ECO:0007669"/>
    <property type="project" value="TreeGrafter"/>
</dbReference>
<dbReference type="InterPro" id="IPR023214">
    <property type="entry name" value="HAD_sf"/>
</dbReference>
<gene>
    <name evidence="14" type="ORF">MYMAC_003545</name>
</gene>
<feature type="transmembrane region" description="Helical" evidence="12">
    <location>
        <begin position="769"/>
        <end position="787"/>
    </location>
</feature>
<feature type="transmembrane region" description="Helical" evidence="12">
    <location>
        <begin position="832"/>
        <end position="851"/>
    </location>
</feature>
<evidence type="ECO:0000256" key="9">
    <source>
        <dbReference type="ARBA" id="ARBA00022967"/>
    </source>
</evidence>
<dbReference type="SFLD" id="SFLDG00002">
    <property type="entry name" value="C1.7:_P-type_atpase_like"/>
    <property type="match status" value="1"/>
</dbReference>
<feature type="transmembrane region" description="Helical" evidence="12">
    <location>
        <begin position="248"/>
        <end position="268"/>
    </location>
</feature>
<keyword evidence="10 12" id="KW-1133">Transmembrane helix</keyword>
<keyword evidence="3" id="KW-1003">Cell membrane</keyword>
<dbReference type="PROSITE" id="PS00154">
    <property type="entry name" value="ATPASE_E1_E2"/>
    <property type="match status" value="1"/>
</dbReference>
<dbReference type="PANTHER" id="PTHR43294">
    <property type="entry name" value="SODIUM/POTASSIUM-TRANSPORTING ATPASE SUBUNIT ALPHA"/>
    <property type="match status" value="1"/>
</dbReference>
<dbReference type="Gene3D" id="3.40.1110.10">
    <property type="entry name" value="Calcium-transporting ATPase, cytoplasmic domain N"/>
    <property type="match status" value="1"/>
</dbReference>
<dbReference type="Gene3D" id="2.70.150.10">
    <property type="entry name" value="Calcium-transporting ATPase, cytoplasmic transduction domain A"/>
    <property type="match status" value="1"/>
</dbReference>
<dbReference type="Pfam" id="PF00689">
    <property type="entry name" value="Cation_ATPase_C"/>
    <property type="match status" value="1"/>
</dbReference>
<evidence type="ECO:0000256" key="1">
    <source>
        <dbReference type="ARBA" id="ARBA00004651"/>
    </source>
</evidence>
<dbReference type="GO" id="GO:1990573">
    <property type="term" value="P:potassium ion import across plasma membrane"/>
    <property type="evidence" value="ECO:0007669"/>
    <property type="project" value="TreeGrafter"/>
</dbReference>
<evidence type="ECO:0000313" key="15">
    <source>
        <dbReference type="Proteomes" id="UP000217343"/>
    </source>
</evidence>
<dbReference type="FunFam" id="3.40.50.1000:FF:000083">
    <property type="entry name" value="Sodium/potassium-transporting ATPase subunit alpha"/>
    <property type="match status" value="1"/>
</dbReference>
<dbReference type="SMART" id="SM00831">
    <property type="entry name" value="Cation_ATPase_N"/>
    <property type="match status" value="1"/>
</dbReference>
<dbReference type="Pfam" id="PF00122">
    <property type="entry name" value="E1-E2_ATPase"/>
    <property type="match status" value="1"/>
</dbReference>
<feature type="transmembrane region" description="Helical" evidence="12">
    <location>
        <begin position="867"/>
        <end position="884"/>
    </location>
</feature>
<evidence type="ECO:0000256" key="8">
    <source>
        <dbReference type="ARBA" id="ARBA00022842"/>
    </source>
</evidence>
<dbReference type="Proteomes" id="UP000217343">
    <property type="component" value="Chromosome"/>
</dbReference>
<dbReference type="SFLD" id="SFLDF00027">
    <property type="entry name" value="p-type_atpase"/>
    <property type="match status" value="1"/>
</dbReference>
<dbReference type="RefSeq" id="WP_239989590.1">
    <property type="nucleotide sequence ID" value="NZ_CP022203.1"/>
</dbReference>
<dbReference type="Pfam" id="PF08282">
    <property type="entry name" value="Hydrolase_3"/>
    <property type="match status" value="1"/>
</dbReference>
<feature type="transmembrane region" description="Helical" evidence="12">
    <location>
        <begin position="691"/>
        <end position="716"/>
    </location>
</feature>
<dbReference type="InterPro" id="IPR008250">
    <property type="entry name" value="ATPase_P-typ_transduc_dom_A_sf"/>
</dbReference>
<keyword evidence="7" id="KW-0067">ATP-binding</keyword>
<dbReference type="Gene3D" id="3.40.50.1000">
    <property type="entry name" value="HAD superfamily/HAD-like"/>
    <property type="match status" value="1"/>
</dbReference>
<dbReference type="PRINTS" id="PR00120">
    <property type="entry name" value="HATPASE"/>
</dbReference>
<keyword evidence="9" id="KW-1278">Translocase</keyword>
<evidence type="ECO:0000259" key="13">
    <source>
        <dbReference type="SMART" id="SM00831"/>
    </source>
</evidence>
<dbReference type="NCBIfam" id="TIGR01494">
    <property type="entry name" value="ATPase_P-type"/>
    <property type="match status" value="3"/>
</dbReference>
<evidence type="ECO:0000256" key="7">
    <source>
        <dbReference type="ARBA" id="ARBA00022840"/>
    </source>
</evidence>
<evidence type="ECO:0000256" key="12">
    <source>
        <dbReference type="SAM" id="Phobius"/>
    </source>
</evidence>
<feature type="domain" description="Cation-transporting P-type ATPase N-terminal" evidence="13">
    <location>
        <begin position="8"/>
        <end position="81"/>
    </location>
</feature>
<keyword evidence="11 12" id="KW-0472">Membrane</keyword>
<dbReference type="GO" id="GO:1902600">
    <property type="term" value="P:proton transmembrane transport"/>
    <property type="evidence" value="ECO:0007669"/>
    <property type="project" value="TreeGrafter"/>
</dbReference>
<keyword evidence="5 12" id="KW-0812">Transmembrane</keyword>
<comment type="similarity">
    <text evidence="2">Belongs to the cation transport ATPase (P-type) (TC 3.A.3) family. Type IIA subfamily.</text>
</comment>
<dbReference type="InterPro" id="IPR004014">
    <property type="entry name" value="ATPase_P-typ_cation-transptr_N"/>
</dbReference>
<dbReference type="InterPro" id="IPR023299">
    <property type="entry name" value="ATPase_P-typ_cyto_dom_N"/>
</dbReference>
<evidence type="ECO:0000256" key="5">
    <source>
        <dbReference type="ARBA" id="ARBA00022692"/>
    </source>
</evidence>
<dbReference type="GO" id="GO:0005886">
    <property type="term" value="C:plasma membrane"/>
    <property type="evidence" value="ECO:0007669"/>
    <property type="project" value="UniProtKB-SubCell"/>
</dbReference>
<evidence type="ECO:0000256" key="4">
    <source>
        <dbReference type="ARBA" id="ARBA00022553"/>
    </source>
</evidence>
<evidence type="ECO:0000313" key="14">
    <source>
        <dbReference type="EMBL" id="ATB47922.1"/>
    </source>
</evidence>
<evidence type="ECO:0000256" key="2">
    <source>
        <dbReference type="ARBA" id="ARBA00005675"/>
    </source>
</evidence>
<reference evidence="14 15" key="1">
    <citation type="submission" date="2017-06" db="EMBL/GenBank/DDBJ databases">
        <title>Sequencing and comparative analysis of myxobacterial genomes.</title>
        <authorList>
            <person name="Rupp O."/>
            <person name="Goesmann A."/>
            <person name="Sogaard-Andersen L."/>
        </authorList>
    </citation>
    <scope>NUCLEOTIDE SEQUENCE [LARGE SCALE GENOMIC DNA]</scope>
    <source>
        <strain evidence="14 15">DSM 14697</strain>
    </source>
</reference>
<dbReference type="InterPro" id="IPR036412">
    <property type="entry name" value="HAD-like_sf"/>
</dbReference>
<dbReference type="InterPro" id="IPR050510">
    <property type="entry name" value="Cation_transp_ATPase_P-type"/>
</dbReference>
<dbReference type="Pfam" id="PF13246">
    <property type="entry name" value="Cation_ATPase"/>
    <property type="match status" value="1"/>
</dbReference>
<feature type="transmembrane region" description="Helical" evidence="12">
    <location>
        <begin position="61"/>
        <end position="79"/>
    </location>
</feature>
<evidence type="ECO:0000256" key="11">
    <source>
        <dbReference type="ARBA" id="ARBA00023136"/>
    </source>
</evidence>
<dbReference type="GO" id="GO:0005391">
    <property type="term" value="F:P-type sodium:potassium-exchanging transporter activity"/>
    <property type="evidence" value="ECO:0007669"/>
    <property type="project" value="TreeGrafter"/>
</dbReference>
<evidence type="ECO:0000256" key="10">
    <source>
        <dbReference type="ARBA" id="ARBA00022989"/>
    </source>
</evidence>
<dbReference type="GO" id="GO:0036376">
    <property type="term" value="P:sodium ion export across plasma membrane"/>
    <property type="evidence" value="ECO:0007669"/>
    <property type="project" value="TreeGrafter"/>
</dbReference>
<dbReference type="Gene3D" id="1.20.1110.10">
    <property type="entry name" value="Calcium-transporting ATPase, transmembrane domain"/>
    <property type="match status" value="1"/>
</dbReference>
<proteinExistence type="inferred from homology"/>
<organism evidence="14 15">
    <name type="scientific">Corallococcus macrosporus DSM 14697</name>
    <dbReference type="NCBI Taxonomy" id="1189310"/>
    <lineage>
        <taxon>Bacteria</taxon>
        <taxon>Pseudomonadati</taxon>
        <taxon>Myxococcota</taxon>
        <taxon>Myxococcia</taxon>
        <taxon>Myxococcales</taxon>
        <taxon>Cystobacterineae</taxon>
        <taxon>Myxococcaceae</taxon>
        <taxon>Corallococcus</taxon>
    </lineage>
</organism>
<comment type="subcellular location">
    <subcellularLocation>
        <location evidence="1">Cell membrane</location>
        <topology evidence="1">Multi-pass membrane protein</topology>
    </subcellularLocation>
</comment>
<dbReference type="SUPFAM" id="SSF81660">
    <property type="entry name" value="Metal cation-transporting ATPase, ATP-binding domain N"/>
    <property type="match status" value="1"/>
</dbReference>
<dbReference type="GO" id="GO:0005524">
    <property type="term" value="F:ATP binding"/>
    <property type="evidence" value="ECO:0007669"/>
    <property type="project" value="UniProtKB-KW"/>
</dbReference>
<dbReference type="SFLD" id="SFLDS00003">
    <property type="entry name" value="Haloacid_Dehalogenase"/>
    <property type="match status" value="1"/>
</dbReference>
<sequence>MEQEHARPWHALLVEEVASRLDTGALGLRQATAKSRLARYGPNQLAEAPPTSALARLLHQFKSPLIYILLAAFAVTLLLGKTIDAGAIAAILVINAAIGFTQERRAEVSVRALTRLVSPRTRVIRDGHEWEVESRELVPGDLVLLESGTRVPADLRLVAATTLTVDESLLTGESASVHKQAGAVAEDAPLPDREDMAYTGTVVSSGRGRGYVVATGARTELGEIAGSIRGEAAAATPLQERMRRFARVVGLVVGGSSALGFLIGVVRGESTSDMFMLAVALAVAAVPEGLPVVLTITLALGVARMARRRAVIRRLPAIETLGSTTVIGSDKTGTLTENRMTVQELWAGGRFFSLSNEALLEDPRARPVEGAQDLAEHPPLYLLLLTGVLANEADVFQTERGQVTRGDPTEAALLLAGERLGLAHEALRGHWTSDAEIPFEPERQYSASLRSRDGRRALFLKGAPERVLAMSTAQLGEAGLEPLDAEAAHAAAAALAGRGLRMLAMAYRPLEEAPARPDAVEGPEGLTFLGLTGMMDPPREGVREAIARCQDAGIRVVMVTGDHVATARAIGRELGLTSDGAALTGTELAALDDAALLGRALEVDLYARVTPEQKLRVVRALQAGGEVVAVTGDGVNDAPALKAADIGVAMGRGGTDVAREASDMVLADDNFVSIAAAVEEGRVTFDNLRKVTFFLVSTGAAAVITLLSALTLGWPLPLLPAQLLWLNLVTNGLQDVALAFEPADPGVMARAPRPRREGFLSGLLWERTVVAGVVMAAGTLGVFHWELARTDSLPDARTAALTTMVLFQMFQVGNARSETQSVFARSPFSNPFLFWATAAALAVHVGALYFAPTQFVLRVVPLTDGGSWLRIVLVAASIIVAMELHKLLRRPSARDAPAAREGRG</sequence>
<keyword evidence="4" id="KW-0597">Phosphoprotein</keyword>
<protein>
    <submittedName>
        <fullName evidence="14">ATPase</fullName>
    </submittedName>
</protein>
<dbReference type="KEGG" id="mmas:MYMAC_003545"/>
<dbReference type="InterPro" id="IPR059000">
    <property type="entry name" value="ATPase_P-type_domA"/>
</dbReference>
<keyword evidence="6" id="KW-0547">Nucleotide-binding</keyword>
<dbReference type="FunFam" id="2.70.150.10:FF:000160">
    <property type="entry name" value="Sarcoplasmic/endoplasmic reticulum calcium ATPase 1"/>
    <property type="match status" value="1"/>
</dbReference>
<keyword evidence="8" id="KW-0460">Magnesium</keyword>
<dbReference type="InterPro" id="IPR023298">
    <property type="entry name" value="ATPase_P-typ_TM_dom_sf"/>
</dbReference>
<dbReference type="GO" id="GO:0016887">
    <property type="term" value="F:ATP hydrolysis activity"/>
    <property type="evidence" value="ECO:0007669"/>
    <property type="project" value="InterPro"/>
</dbReference>
<dbReference type="AlphaFoldDB" id="A0A250JWS0"/>
<dbReference type="InterPro" id="IPR001757">
    <property type="entry name" value="P_typ_ATPase"/>
</dbReference>
<dbReference type="GO" id="GO:0030007">
    <property type="term" value="P:intracellular potassium ion homeostasis"/>
    <property type="evidence" value="ECO:0007669"/>
    <property type="project" value="TreeGrafter"/>
</dbReference>
<keyword evidence="15" id="KW-1185">Reference proteome</keyword>
<feature type="transmembrane region" description="Helical" evidence="12">
    <location>
        <begin position="274"/>
        <end position="303"/>
    </location>
</feature>
<dbReference type="SUPFAM" id="SSF81665">
    <property type="entry name" value="Calcium ATPase, transmembrane domain M"/>
    <property type="match status" value="1"/>
</dbReference>
<accession>A0A250JWS0</accession>
<dbReference type="SUPFAM" id="SSF56784">
    <property type="entry name" value="HAD-like"/>
    <property type="match status" value="1"/>
</dbReference>
<dbReference type="Pfam" id="PF00690">
    <property type="entry name" value="Cation_ATPase_N"/>
    <property type="match status" value="1"/>
</dbReference>
<evidence type="ECO:0000256" key="6">
    <source>
        <dbReference type="ARBA" id="ARBA00022741"/>
    </source>
</evidence>
<dbReference type="PANTHER" id="PTHR43294:SF21">
    <property type="entry name" value="CATION TRANSPORTING ATPASE"/>
    <property type="match status" value="1"/>
</dbReference>
<dbReference type="InterPro" id="IPR006068">
    <property type="entry name" value="ATPase_P-typ_cation-transptr_C"/>
</dbReference>
<dbReference type="InterPro" id="IPR018303">
    <property type="entry name" value="ATPase_P-typ_P_site"/>
</dbReference>
<dbReference type="PRINTS" id="PR00119">
    <property type="entry name" value="CATATPASE"/>
</dbReference>
<dbReference type="SUPFAM" id="SSF81653">
    <property type="entry name" value="Calcium ATPase, transduction domain A"/>
    <property type="match status" value="1"/>
</dbReference>
<evidence type="ECO:0000256" key="3">
    <source>
        <dbReference type="ARBA" id="ARBA00022475"/>
    </source>
</evidence>
<dbReference type="EMBL" id="CP022203">
    <property type="protein sequence ID" value="ATB47922.1"/>
    <property type="molecule type" value="Genomic_DNA"/>
</dbReference>
<dbReference type="InterPro" id="IPR044492">
    <property type="entry name" value="P_typ_ATPase_HD_dom"/>
</dbReference>
<name>A0A250JWS0_9BACT</name>